<organism evidence="4 5">
    <name type="scientific">Thlaspi arvense</name>
    <name type="common">Field penny-cress</name>
    <dbReference type="NCBI Taxonomy" id="13288"/>
    <lineage>
        <taxon>Eukaryota</taxon>
        <taxon>Viridiplantae</taxon>
        <taxon>Streptophyta</taxon>
        <taxon>Embryophyta</taxon>
        <taxon>Tracheophyta</taxon>
        <taxon>Spermatophyta</taxon>
        <taxon>Magnoliopsida</taxon>
        <taxon>eudicotyledons</taxon>
        <taxon>Gunneridae</taxon>
        <taxon>Pentapetalae</taxon>
        <taxon>rosids</taxon>
        <taxon>malvids</taxon>
        <taxon>Brassicales</taxon>
        <taxon>Brassicaceae</taxon>
        <taxon>Thlaspideae</taxon>
        <taxon>Thlaspi</taxon>
    </lineage>
</organism>
<dbReference type="GO" id="GO:0005783">
    <property type="term" value="C:endoplasmic reticulum"/>
    <property type="evidence" value="ECO:0007669"/>
    <property type="project" value="TreeGrafter"/>
</dbReference>
<comment type="similarity">
    <text evidence="1">Belongs to the PIGL family.</text>
</comment>
<proteinExistence type="inferred from homology"/>
<dbReference type="EMBL" id="OU466863">
    <property type="protein sequence ID" value="CAH2079843.1"/>
    <property type="molecule type" value="Genomic_DNA"/>
</dbReference>
<dbReference type="AlphaFoldDB" id="A0AAU9T6Z5"/>
<dbReference type="EC" id="3.5.1.89" evidence="2"/>
<dbReference type="PANTHER" id="PTHR12993">
    <property type="entry name" value="N-ACETYLGLUCOSAMINYL-PHOSPHATIDYLINOSITOL DE-N-ACETYLASE-RELATED"/>
    <property type="match status" value="1"/>
</dbReference>
<reference evidence="4 5" key="1">
    <citation type="submission" date="2022-03" db="EMBL/GenBank/DDBJ databases">
        <authorList>
            <person name="Nunn A."/>
            <person name="Chopra R."/>
            <person name="Nunn A."/>
            <person name="Contreras Garrido A."/>
        </authorList>
    </citation>
    <scope>NUCLEOTIDE SEQUENCE [LARGE SCALE GENOMIC DNA]</scope>
</reference>
<dbReference type="Gene3D" id="3.40.50.10320">
    <property type="entry name" value="LmbE-like"/>
    <property type="match status" value="1"/>
</dbReference>
<dbReference type="GO" id="GO:0000225">
    <property type="term" value="F:N-acetylglucosaminylphosphatidylinositol deacetylase activity"/>
    <property type="evidence" value="ECO:0007669"/>
    <property type="project" value="UniProtKB-EC"/>
</dbReference>
<sequence length="253" mass="28868">MAWLVIALSLIVIWVASICKIFFGAASGSKAAILDDGNKNVLFIIAHPDDESMFFSPTINYLTSNGYNLHILCLSTGNADGMGSIRKDELHQACAVLRIPLQQLKILDHPNLQDGFGQVWSHDLLTEIIDEEVTKHDIHTIITFDNYGVSGHCNHRDVHRGVLKFLQINSERNIKAWELVSLNIFRKYFGPIDIWVSIFSARNHHSKLIIINEQPWKSFEAMAQHFSQWVWFRKLFVLFSSYTYANTLNGINP</sequence>
<evidence type="ECO:0000256" key="1">
    <source>
        <dbReference type="ARBA" id="ARBA00006066"/>
    </source>
</evidence>
<protein>
    <recommendedName>
        <fullName evidence="2">N-acetylglucosaminylphosphatidylinositol deacetylase</fullName>
        <ecNumber evidence="2">3.5.1.89</ecNumber>
    </recommendedName>
</protein>
<keyword evidence="3" id="KW-0732">Signal</keyword>
<dbReference type="SUPFAM" id="SSF102588">
    <property type="entry name" value="LmbE-like"/>
    <property type="match status" value="1"/>
</dbReference>
<dbReference type="PANTHER" id="PTHR12993:SF11">
    <property type="entry name" value="N-ACETYLGLUCOSAMINYL-PHOSPHATIDYLINOSITOL DE-N-ACETYLASE"/>
    <property type="match status" value="1"/>
</dbReference>
<dbReference type="Pfam" id="PF02585">
    <property type="entry name" value="PIG-L"/>
    <property type="match status" value="1"/>
</dbReference>
<evidence type="ECO:0000256" key="2">
    <source>
        <dbReference type="ARBA" id="ARBA00012176"/>
    </source>
</evidence>
<evidence type="ECO:0000256" key="3">
    <source>
        <dbReference type="SAM" id="SignalP"/>
    </source>
</evidence>
<accession>A0AAU9T6Z5</accession>
<dbReference type="Proteomes" id="UP000836841">
    <property type="component" value="Chromosome 7"/>
</dbReference>
<keyword evidence="5" id="KW-1185">Reference proteome</keyword>
<gene>
    <name evidence="4" type="ORF">TAV2_LOCUS23572</name>
</gene>
<dbReference type="InterPro" id="IPR024078">
    <property type="entry name" value="LmbE-like_dom_sf"/>
</dbReference>
<evidence type="ECO:0000313" key="5">
    <source>
        <dbReference type="Proteomes" id="UP000836841"/>
    </source>
</evidence>
<dbReference type="InterPro" id="IPR003737">
    <property type="entry name" value="GlcNAc_PI_deacetylase-related"/>
</dbReference>
<feature type="chain" id="PRO_5043314272" description="N-acetylglucosaminylphosphatidylinositol deacetylase" evidence="3">
    <location>
        <begin position="19"/>
        <end position="253"/>
    </location>
</feature>
<name>A0AAU9T6Z5_THLAR</name>
<evidence type="ECO:0000313" key="4">
    <source>
        <dbReference type="EMBL" id="CAH2079843.1"/>
    </source>
</evidence>
<feature type="signal peptide" evidence="3">
    <location>
        <begin position="1"/>
        <end position="18"/>
    </location>
</feature>